<dbReference type="STRING" id="1319815.HMPREF0202_01588"/>
<evidence type="ECO:0000313" key="4">
    <source>
        <dbReference type="Proteomes" id="UP000017081"/>
    </source>
</evidence>
<dbReference type="Proteomes" id="UP000017081">
    <property type="component" value="Unassembled WGS sequence"/>
</dbReference>
<dbReference type="HOGENOM" id="CLU_012494_6_4_0"/>
<dbReference type="PANTHER" id="PTHR48081:SF8">
    <property type="entry name" value="ALPHA_BETA HYDROLASE FOLD-3 DOMAIN-CONTAINING PROTEIN-RELATED"/>
    <property type="match status" value="1"/>
</dbReference>
<sequence length="312" mass="35616">MLKKELVNWLDTFNNTTVPNLIAKGFKPTPINAREGLANLTKGFISNIPEVSIIFDDYIYNDDYNVPVRIYNPNPNEKLPVLIYFHGGGHMAGSVTVYDPICRKLALKTNHIIVAVEYRLSPENPYPCGLIDSYNSLKYIWNTLDSRNINYIKSLRIGGDSGGGAIVGSIVMKAQFDNNITIDKMFMIYPSLDYTMSFPSITSNGKGYLLESGKIQWYFNNYFKSDEDRKLASPIFNEVSENIPNSLIFTAEYCPLRDEGVEYVNKLKNAKVNVLHYNLDNMIHTFMNMEDLCPEECNFVYDKINHFLNSNI</sequence>
<gene>
    <name evidence="3" type="ORF">HMPREF0202_01588</name>
</gene>
<dbReference type="RefSeq" id="WP_023051126.1">
    <property type="nucleotide sequence ID" value="NZ_CP173060.2"/>
</dbReference>
<dbReference type="Pfam" id="PF07859">
    <property type="entry name" value="Abhydrolase_3"/>
    <property type="match status" value="1"/>
</dbReference>
<dbReference type="AlphaFoldDB" id="U7VCI0"/>
<dbReference type="InterPro" id="IPR050300">
    <property type="entry name" value="GDXG_lipolytic_enzyme"/>
</dbReference>
<accession>U7VCI0</accession>
<name>U7VCI0_9FUSO</name>
<organism evidence="3 4">
    <name type="scientific">Cetobacterium somerae ATCC BAA-474</name>
    <dbReference type="NCBI Taxonomy" id="1319815"/>
    <lineage>
        <taxon>Bacteria</taxon>
        <taxon>Fusobacteriati</taxon>
        <taxon>Fusobacteriota</taxon>
        <taxon>Fusobacteriia</taxon>
        <taxon>Fusobacteriales</taxon>
        <taxon>Fusobacteriaceae</taxon>
        <taxon>Cetobacterium</taxon>
    </lineage>
</organism>
<dbReference type="InterPro" id="IPR013094">
    <property type="entry name" value="AB_hydrolase_3"/>
</dbReference>
<protein>
    <recommendedName>
        <fullName evidence="2">Alpha/beta hydrolase fold-3 domain-containing protein</fullName>
    </recommendedName>
</protein>
<dbReference type="PANTHER" id="PTHR48081">
    <property type="entry name" value="AB HYDROLASE SUPERFAMILY PROTEIN C4A8.06C"/>
    <property type="match status" value="1"/>
</dbReference>
<proteinExistence type="predicted"/>
<keyword evidence="1" id="KW-0378">Hydrolase</keyword>
<reference evidence="3 4" key="1">
    <citation type="submission" date="2013-08" db="EMBL/GenBank/DDBJ databases">
        <authorList>
            <person name="Weinstock G."/>
            <person name="Sodergren E."/>
            <person name="Wylie T."/>
            <person name="Fulton L."/>
            <person name="Fulton R."/>
            <person name="Fronick C."/>
            <person name="O'Laughlin M."/>
            <person name="Godfrey J."/>
            <person name="Miner T."/>
            <person name="Herter B."/>
            <person name="Appelbaum E."/>
            <person name="Cordes M."/>
            <person name="Lek S."/>
            <person name="Wollam A."/>
            <person name="Pepin K.H."/>
            <person name="Palsikar V.B."/>
            <person name="Mitreva M."/>
            <person name="Wilson R.K."/>
        </authorList>
    </citation>
    <scope>NUCLEOTIDE SEQUENCE [LARGE SCALE GENOMIC DNA]</scope>
    <source>
        <strain evidence="3 4">ATCC BAA-474</strain>
    </source>
</reference>
<dbReference type="SUPFAM" id="SSF53474">
    <property type="entry name" value="alpha/beta-Hydrolases"/>
    <property type="match status" value="1"/>
</dbReference>
<dbReference type="Gene3D" id="3.40.50.1820">
    <property type="entry name" value="alpha/beta hydrolase"/>
    <property type="match status" value="1"/>
</dbReference>
<feature type="domain" description="Alpha/beta hydrolase fold-3" evidence="2">
    <location>
        <begin position="82"/>
        <end position="287"/>
    </location>
</feature>
<evidence type="ECO:0000256" key="1">
    <source>
        <dbReference type="ARBA" id="ARBA00022801"/>
    </source>
</evidence>
<comment type="caution">
    <text evidence="3">The sequence shown here is derived from an EMBL/GenBank/DDBJ whole genome shotgun (WGS) entry which is preliminary data.</text>
</comment>
<dbReference type="eggNOG" id="COG0657">
    <property type="taxonomic scope" value="Bacteria"/>
</dbReference>
<keyword evidence="4" id="KW-1185">Reference proteome</keyword>
<dbReference type="InterPro" id="IPR029058">
    <property type="entry name" value="AB_hydrolase_fold"/>
</dbReference>
<evidence type="ECO:0000259" key="2">
    <source>
        <dbReference type="Pfam" id="PF07859"/>
    </source>
</evidence>
<dbReference type="EMBL" id="AXZF01000062">
    <property type="protein sequence ID" value="ERT68508.1"/>
    <property type="molecule type" value="Genomic_DNA"/>
</dbReference>
<evidence type="ECO:0000313" key="3">
    <source>
        <dbReference type="EMBL" id="ERT68508.1"/>
    </source>
</evidence>
<dbReference type="PATRIC" id="fig|1319815.3.peg.1532"/>
<dbReference type="GO" id="GO:0016787">
    <property type="term" value="F:hydrolase activity"/>
    <property type="evidence" value="ECO:0007669"/>
    <property type="project" value="UniProtKB-KW"/>
</dbReference>